<dbReference type="OrthoDB" id="7698876at2759"/>
<sequence length="202" mass="23186">MRPWTHKQRVSWEVFDHSAHSPDLAPSDYYLFLHLKRFLTGQHFPNDNELKTAVTRWLLCQAVGISSTPVYRSWSHGWTQDDIHCYRLFNIRHSWKKAAEICGRYGGELVLIGDYSQNNFTSKVALKSLRDSGEISYWIVILKKSRNADDKVALNSQVLIKTFEFPDFDTESSFDTVQIQVGGRTEEKSVSLVTLSGNPDLS</sequence>
<proteinExistence type="predicted"/>
<dbReference type="SUPFAM" id="SSF56436">
    <property type="entry name" value="C-type lectin-like"/>
    <property type="match status" value="1"/>
</dbReference>
<dbReference type="PANTHER" id="PTHR46060:SF1">
    <property type="entry name" value="MARINER MOS1 TRANSPOSASE-LIKE PROTEIN"/>
    <property type="match status" value="1"/>
</dbReference>
<gene>
    <name evidence="1" type="ORF">AVEN_3208_1</name>
</gene>
<dbReference type="Gene3D" id="3.30.420.10">
    <property type="entry name" value="Ribonuclease H-like superfamily/Ribonuclease H"/>
    <property type="match status" value="1"/>
</dbReference>
<protein>
    <recommendedName>
        <fullName evidence="3">C-type lectin domain-containing protein</fullName>
    </recommendedName>
</protein>
<dbReference type="AlphaFoldDB" id="A0A4Y2M9Y5"/>
<evidence type="ECO:0000313" key="1">
    <source>
        <dbReference type="EMBL" id="GBN22526.1"/>
    </source>
</evidence>
<dbReference type="PANTHER" id="PTHR46060">
    <property type="entry name" value="MARINER MOS1 TRANSPOSASE-LIKE PROTEIN"/>
    <property type="match status" value="1"/>
</dbReference>
<comment type="caution">
    <text evidence="1">The sequence shown here is derived from an EMBL/GenBank/DDBJ whole genome shotgun (WGS) entry which is preliminary data.</text>
</comment>
<dbReference type="EMBL" id="BGPR01006874">
    <property type="protein sequence ID" value="GBN22526.1"/>
    <property type="molecule type" value="Genomic_DNA"/>
</dbReference>
<dbReference type="InterPro" id="IPR052709">
    <property type="entry name" value="Transposase-MT_Hybrid"/>
</dbReference>
<dbReference type="GO" id="GO:0003676">
    <property type="term" value="F:nucleic acid binding"/>
    <property type="evidence" value="ECO:0007669"/>
    <property type="project" value="InterPro"/>
</dbReference>
<accession>A0A4Y2M9Y5</accession>
<keyword evidence="2" id="KW-1185">Reference proteome</keyword>
<dbReference type="Proteomes" id="UP000499080">
    <property type="component" value="Unassembled WGS sequence"/>
</dbReference>
<name>A0A4Y2M9Y5_ARAVE</name>
<evidence type="ECO:0000313" key="2">
    <source>
        <dbReference type="Proteomes" id="UP000499080"/>
    </source>
</evidence>
<dbReference type="CDD" id="cd00037">
    <property type="entry name" value="CLECT"/>
    <property type="match status" value="1"/>
</dbReference>
<organism evidence="1 2">
    <name type="scientific">Araneus ventricosus</name>
    <name type="common">Orbweaver spider</name>
    <name type="synonym">Epeira ventricosa</name>
    <dbReference type="NCBI Taxonomy" id="182803"/>
    <lineage>
        <taxon>Eukaryota</taxon>
        <taxon>Metazoa</taxon>
        <taxon>Ecdysozoa</taxon>
        <taxon>Arthropoda</taxon>
        <taxon>Chelicerata</taxon>
        <taxon>Arachnida</taxon>
        <taxon>Araneae</taxon>
        <taxon>Araneomorphae</taxon>
        <taxon>Entelegynae</taxon>
        <taxon>Araneoidea</taxon>
        <taxon>Araneidae</taxon>
        <taxon>Araneus</taxon>
    </lineage>
</organism>
<evidence type="ECO:0008006" key="3">
    <source>
        <dbReference type="Google" id="ProtNLM"/>
    </source>
</evidence>
<dbReference type="Gene3D" id="3.10.100.10">
    <property type="entry name" value="Mannose-Binding Protein A, subunit A"/>
    <property type="match status" value="1"/>
</dbReference>
<dbReference type="InterPro" id="IPR016186">
    <property type="entry name" value="C-type_lectin-like/link_sf"/>
</dbReference>
<dbReference type="InterPro" id="IPR036397">
    <property type="entry name" value="RNaseH_sf"/>
</dbReference>
<dbReference type="InterPro" id="IPR016187">
    <property type="entry name" value="CTDL_fold"/>
</dbReference>
<reference evidence="1 2" key="1">
    <citation type="journal article" date="2019" name="Sci. Rep.">
        <title>Orb-weaving spider Araneus ventricosus genome elucidates the spidroin gene catalogue.</title>
        <authorList>
            <person name="Kono N."/>
            <person name="Nakamura H."/>
            <person name="Ohtoshi R."/>
            <person name="Moran D.A.P."/>
            <person name="Shinohara A."/>
            <person name="Yoshida Y."/>
            <person name="Fujiwara M."/>
            <person name="Mori M."/>
            <person name="Tomita M."/>
            <person name="Arakawa K."/>
        </authorList>
    </citation>
    <scope>NUCLEOTIDE SEQUENCE [LARGE SCALE GENOMIC DNA]</scope>
</reference>